<dbReference type="Pfam" id="PF11139">
    <property type="entry name" value="SfLAP"/>
    <property type="match status" value="1"/>
</dbReference>
<feature type="transmembrane region" description="Helical" evidence="1">
    <location>
        <begin position="214"/>
        <end position="235"/>
    </location>
</feature>
<dbReference type="AlphaFoldDB" id="A0A3E2MV73"/>
<evidence type="ECO:0000313" key="2">
    <source>
        <dbReference type="EMBL" id="RFZ40478.1"/>
    </source>
</evidence>
<dbReference type="Proteomes" id="UP000257451">
    <property type="component" value="Unassembled WGS sequence"/>
</dbReference>
<reference evidence="2 3" key="1">
    <citation type="journal article" date="2018" name="Sci. Rep.">
        <title>Extensive genomic diversity among Mycobacterium marinum strains revealed by whole genome sequencing.</title>
        <authorList>
            <person name="Das S."/>
            <person name="Pettersson B.M."/>
            <person name="Behra P.R."/>
            <person name="Mallick A."/>
            <person name="Cheramie M."/>
            <person name="Ramesh M."/>
            <person name="Shirreff L."/>
            <person name="DuCote T."/>
            <person name="Dasgupta S."/>
            <person name="Ennis D.G."/>
            <person name="Kirsebom L.A."/>
        </authorList>
    </citation>
    <scope>NUCLEOTIDE SEQUENCE [LARGE SCALE GENOMIC DNA]</scope>
    <source>
        <strain evidence="2 3">Davis1</strain>
    </source>
</reference>
<feature type="transmembrane region" description="Helical" evidence="1">
    <location>
        <begin position="62"/>
        <end position="83"/>
    </location>
</feature>
<name>A0A3E2MV73_MYCMR</name>
<comment type="caution">
    <text evidence="2">The sequence shown here is derived from an EMBL/GenBank/DDBJ whole genome shotgun (WGS) entry which is preliminary data.</text>
</comment>
<keyword evidence="1" id="KW-0472">Membrane</keyword>
<protein>
    <submittedName>
        <fullName evidence="2">Uncharacterized protein</fullName>
    </submittedName>
</protein>
<organism evidence="2 3">
    <name type="scientific">Mycobacterium marinum</name>
    <dbReference type="NCBI Taxonomy" id="1781"/>
    <lineage>
        <taxon>Bacteria</taxon>
        <taxon>Bacillati</taxon>
        <taxon>Actinomycetota</taxon>
        <taxon>Actinomycetes</taxon>
        <taxon>Mycobacteriales</taxon>
        <taxon>Mycobacteriaceae</taxon>
        <taxon>Mycobacterium</taxon>
        <taxon>Mycobacterium ulcerans group</taxon>
    </lineage>
</organism>
<feature type="transmembrane region" description="Helical" evidence="1">
    <location>
        <begin position="129"/>
        <end position="151"/>
    </location>
</feature>
<evidence type="ECO:0000313" key="3">
    <source>
        <dbReference type="Proteomes" id="UP000257451"/>
    </source>
</evidence>
<dbReference type="EMBL" id="PEDF01000089">
    <property type="protein sequence ID" value="RFZ40478.1"/>
    <property type="molecule type" value="Genomic_DNA"/>
</dbReference>
<dbReference type="InterPro" id="IPR021315">
    <property type="entry name" value="Gap/Sap"/>
</dbReference>
<accession>A0A3E2MV73</accession>
<keyword evidence="1" id="KW-0812">Transmembrane</keyword>
<sequence>MAYTAPVGDQRQPTHRVAVLPEALASLVAQVSQPNLDTGARFGPIGAPAGYSHPVSAMWSSLLPLILGSLLEPIELAITIMLLGTPARTRTAGAWIAGHGCTRLLQGLVFGTILHWGARRSAPNHAHHWIVSTVLLIVALIFLVTAAREFFGDNDPEAPPPKWMAMLMSATPTRAFLIGAGLVTVSVKSWVFTLAAISVIGNAGLPRVGNMASYVLFVLLALSTNLLVVAMAALFPDQSRALLDRIQRWLQDNDRPIMIVVGLGFGIWFGFKALHGLGVI</sequence>
<evidence type="ECO:0000256" key="1">
    <source>
        <dbReference type="SAM" id="Phobius"/>
    </source>
</evidence>
<gene>
    <name evidence="2" type="ORF">DAVIS_03023</name>
</gene>
<feature type="transmembrane region" description="Helical" evidence="1">
    <location>
        <begin position="256"/>
        <end position="274"/>
    </location>
</feature>
<proteinExistence type="predicted"/>
<keyword evidence="1" id="KW-1133">Transmembrane helix</keyword>